<sequence length="415" mass="46733">MEKNAAATPTSASIERDDDWKELMGTDIMMKVVGTHNPSDVGKKSGKIEPQEAVLIKFEGRVAADKTVMNGPLFQEVEGWLIVVGDSDVLPSLEMGIRFMEVGQTALIWSHSKFALGQGTRTFIDKNAITAPNSRGVVPPQSNVMYRVTVTQKVMDTSRLNPYFTIQKALTKKKIANDIFQNEFCHLPDTSEEVDSSHAMKRAIRLYTNSASLMENLLQGTYFQNVEEDHPQRNECRTILIDSLNNITAVYLRQKEYHEAKLSAVQVLTVDPNNIKALLRAAKSSLLDPASDFEEASAATKAAESAIANCNKNKSLNEKELKLLRRELKTKQLDYKEKNKEMFGNKIPVLEKNVDSTTAISMPDILTPGENEDTDASFWKNQIMYGMLPQIVFPLLIFFIYRYFYNNTDQTDPKT</sequence>
<dbReference type="EC" id="5.2.1.8" evidence="3"/>
<proteinExistence type="predicted"/>
<evidence type="ECO:0000313" key="8">
    <source>
        <dbReference type="Proteomes" id="UP000095751"/>
    </source>
</evidence>
<dbReference type="SUPFAM" id="SSF48452">
    <property type="entry name" value="TPR-like"/>
    <property type="match status" value="1"/>
</dbReference>
<dbReference type="GO" id="GO:0016020">
    <property type="term" value="C:membrane"/>
    <property type="evidence" value="ECO:0007669"/>
    <property type="project" value="TreeGrafter"/>
</dbReference>
<dbReference type="KEGG" id="fcy:FRACYDRAFT_267243"/>
<dbReference type="InParanoid" id="A0A1E7FVY2"/>
<feature type="transmembrane region" description="Helical" evidence="5">
    <location>
        <begin position="383"/>
        <end position="404"/>
    </location>
</feature>
<dbReference type="SUPFAM" id="SSF54534">
    <property type="entry name" value="FKBP-like"/>
    <property type="match status" value="1"/>
</dbReference>
<evidence type="ECO:0000256" key="3">
    <source>
        <dbReference type="PROSITE-ProRule" id="PRU00277"/>
    </source>
</evidence>
<evidence type="ECO:0000256" key="2">
    <source>
        <dbReference type="ARBA" id="ARBA00022803"/>
    </source>
</evidence>
<dbReference type="Gene3D" id="3.10.50.40">
    <property type="match status" value="1"/>
</dbReference>
<dbReference type="PANTHER" id="PTHR46512:SF1">
    <property type="entry name" value="PEPTIDYLPROLYL ISOMERASE"/>
    <property type="match status" value="1"/>
</dbReference>
<keyword evidence="3" id="KW-0413">Isomerase</keyword>
<comment type="catalytic activity">
    <reaction evidence="3">
        <text>[protein]-peptidylproline (omega=180) = [protein]-peptidylproline (omega=0)</text>
        <dbReference type="Rhea" id="RHEA:16237"/>
        <dbReference type="Rhea" id="RHEA-COMP:10747"/>
        <dbReference type="Rhea" id="RHEA-COMP:10748"/>
        <dbReference type="ChEBI" id="CHEBI:83833"/>
        <dbReference type="ChEBI" id="CHEBI:83834"/>
        <dbReference type="EC" id="5.2.1.8"/>
    </reaction>
</comment>
<evidence type="ECO:0000256" key="5">
    <source>
        <dbReference type="SAM" id="Phobius"/>
    </source>
</evidence>
<dbReference type="GO" id="GO:0003755">
    <property type="term" value="F:peptidyl-prolyl cis-trans isomerase activity"/>
    <property type="evidence" value="ECO:0007669"/>
    <property type="project" value="UniProtKB-KW"/>
</dbReference>
<dbReference type="GO" id="GO:0005740">
    <property type="term" value="C:mitochondrial envelope"/>
    <property type="evidence" value="ECO:0007669"/>
    <property type="project" value="TreeGrafter"/>
</dbReference>
<dbReference type="AlphaFoldDB" id="A0A1E7FVY2"/>
<dbReference type="Gene3D" id="1.25.40.10">
    <property type="entry name" value="Tetratricopeptide repeat domain"/>
    <property type="match status" value="1"/>
</dbReference>
<dbReference type="InterPro" id="IPR001179">
    <property type="entry name" value="PPIase_FKBP_dom"/>
</dbReference>
<keyword evidence="5" id="KW-0812">Transmembrane</keyword>
<gene>
    <name evidence="7" type="ORF">FRACYDRAFT_267243</name>
</gene>
<keyword evidence="4" id="KW-0175">Coiled coil</keyword>
<feature type="coiled-coil region" evidence="4">
    <location>
        <begin position="307"/>
        <end position="341"/>
    </location>
</feature>
<protein>
    <recommendedName>
        <fullName evidence="3">peptidylprolyl isomerase</fullName>
        <ecNumber evidence="3">5.2.1.8</ecNumber>
    </recommendedName>
</protein>
<name>A0A1E7FVY2_9STRA</name>
<dbReference type="InterPro" id="IPR050754">
    <property type="entry name" value="FKBP4/5/8-like"/>
</dbReference>
<reference evidence="7 8" key="1">
    <citation type="submission" date="2016-09" db="EMBL/GenBank/DDBJ databases">
        <title>Extensive genetic diversity and differential bi-allelic expression allows diatom success in the polar Southern Ocean.</title>
        <authorList>
            <consortium name="DOE Joint Genome Institute"/>
            <person name="Mock T."/>
            <person name="Otillar R.P."/>
            <person name="Strauss J."/>
            <person name="Dupont C."/>
            <person name="Frickenhaus S."/>
            <person name="Maumus F."/>
            <person name="Mcmullan M."/>
            <person name="Sanges R."/>
            <person name="Schmutz J."/>
            <person name="Toseland A."/>
            <person name="Valas R."/>
            <person name="Veluchamy A."/>
            <person name="Ward B.J."/>
            <person name="Allen A."/>
            <person name="Barry K."/>
            <person name="Falciatore A."/>
            <person name="Ferrante M."/>
            <person name="Fortunato A.E."/>
            <person name="Gloeckner G."/>
            <person name="Gruber A."/>
            <person name="Hipkin R."/>
            <person name="Janech M."/>
            <person name="Kroth P."/>
            <person name="Leese F."/>
            <person name="Lindquist E."/>
            <person name="Lyon B.R."/>
            <person name="Martin J."/>
            <person name="Mayer C."/>
            <person name="Parker M."/>
            <person name="Quesneville H."/>
            <person name="Raymond J."/>
            <person name="Uhlig C."/>
            <person name="Valentin K.U."/>
            <person name="Worden A.Z."/>
            <person name="Armbrust E.V."/>
            <person name="Bowler C."/>
            <person name="Green B."/>
            <person name="Moulton V."/>
            <person name="Van Oosterhout C."/>
            <person name="Grigoriev I."/>
        </authorList>
    </citation>
    <scope>NUCLEOTIDE SEQUENCE [LARGE SCALE GENOMIC DNA]</scope>
    <source>
        <strain evidence="7 8">CCMP1102</strain>
    </source>
</reference>
<dbReference type="Proteomes" id="UP000095751">
    <property type="component" value="Unassembled WGS sequence"/>
</dbReference>
<dbReference type="Pfam" id="PF00254">
    <property type="entry name" value="FKBP_C"/>
    <property type="match status" value="1"/>
</dbReference>
<accession>A0A1E7FVY2</accession>
<dbReference type="PANTHER" id="PTHR46512">
    <property type="entry name" value="PEPTIDYLPROLYL ISOMERASE"/>
    <property type="match status" value="1"/>
</dbReference>
<dbReference type="OrthoDB" id="1902587at2759"/>
<dbReference type="InterPro" id="IPR046357">
    <property type="entry name" value="PPIase_dom_sf"/>
</dbReference>
<keyword evidence="5" id="KW-1133">Transmembrane helix</keyword>
<keyword evidence="8" id="KW-1185">Reference proteome</keyword>
<evidence type="ECO:0000256" key="1">
    <source>
        <dbReference type="ARBA" id="ARBA00022737"/>
    </source>
</evidence>
<keyword evidence="3" id="KW-0697">Rotamase</keyword>
<evidence type="ECO:0000259" key="6">
    <source>
        <dbReference type="PROSITE" id="PS50059"/>
    </source>
</evidence>
<dbReference type="InterPro" id="IPR011990">
    <property type="entry name" value="TPR-like_helical_dom_sf"/>
</dbReference>
<evidence type="ECO:0000313" key="7">
    <source>
        <dbReference type="EMBL" id="OEU22319.1"/>
    </source>
</evidence>
<keyword evidence="1" id="KW-0677">Repeat</keyword>
<dbReference type="GO" id="GO:0012505">
    <property type="term" value="C:endomembrane system"/>
    <property type="evidence" value="ECO:0007669"/>
    <property type="project" value="TreeGrafter"/>
</dbReference>
<organism evidence="7 8">
    <name type="scientific">Fragilariopsis cylindrus CCMP1102</name>
    <dbReference type="NCBI Taxonomy" id="635003"/>
    <lineage>
        <taxon>Eukaryota</taxon>
        <taxon>Sar</taxon>
        <taxon>Stramenopiles</taxon>
        <taxon>Ochrophyta</taxon>
        <taxon>Bacillariophyta</taxon>
        <taxon>Bacillariophyceae</taxon>
        <taxon>Bacillariophycidae</taxon>
        <taxon>Bacillariales</taxon>
        <taxon>Bacillariaceae</taxon>
        <taxon>Fragilariopsis</taxon>
    </lineage>
</organism>
<keyword evidence="5" id="KW-0472">Membrane</keyword>
<dbReference type="GO" id="GO:0005829">
    <property type="term" value="C:cytosol"/>
    <property type="evidence" value="ECO:0007669"/>
    <property type="project" value="TreeGrafter"/>
</dbReference>
<dbReference type="GO" id="GO:0044183">
    <property type="term" value="F:protein folding chaperone"/>
    <property type="evidence" value="ECO:0007669"/>
    <property type="project" value="TreeGrafter"/>
</dbReference>
<keyword evidence="2" id="KW-0802">TPR repeat</keyword>
<dbReference type="PROSITE" id="PS50059">
    <property type="entry name" value="FKBP_PPIASE"/>
    <property type="match status" value="1"/>
</dbReference>
<evidence type="ECO:0000256" key="4">
    <source>
        <dbReference type="SAM" id="Coils"/>
    </source>
</evidence>
<feature type="domain" description="PPIase FKBP-type" evidence="6">
    <location>
        <begin position="51"/>
        <end position="154"/>
    </location>
</feature>
<dbReference type="EMBL" id="KV784353">
    <property type="protein sequence ID" value="OEU22319.1"/>
    <property type="molecule type" value="Genomic_DNA"/>
</dbReference>